<dbReference type="Proteomes" id="UP001732700">
    <property type="component" value="Chromosome 6D"/>
</dbReference>
<reference evidence="1" key="2">
    <citation type="submission" date="2025-09" db="UniProtKB">
        <authorList>
            <consortium name="EnsemblPlants"/>
        </authorList>
    </citation>
    <scope>IDENTIFICATION</scope>
</reference>
<protein>
    <submittedName>
        <fullName evidence="1">Uncharacterized protein</fullName>
    </submittedName>
</protein>
<dbReference type="EnsemblPlants" id="AVESA.00010b.r2.6DG1180210.1">
    <property type="protein sequence ID" value="AVESA.00010b.r2.6DG1180210.1.CDS.1"/>
    <property type="gene ID" value="AVESA.00010b.r2.6DG1180210"/>
</dbReference>
<organism evidence="1 2">
    <name type="scientific">Avena sativa</name>
    <name type="common">Oat</name>
    <dbReference type="NCBI Taxonomy" id="4498"/>
    <lineage>
        <taxon>Eukaryota</taxon>
        <taxon>Viridiplantae</taxon>
        <taxon>Streptophyta</taxon>
        <taxon>Embryophyta</taxon>
        <taxon>Tracheophyta</taxon>
        <taxon>Spermatophyta</taxon>
        <taxon>Magnoliopsida</taxon>
        <taxon>Liliopsida</taxon>
        <taxon>Poales</taxon>
        <taxon>Poaceae</taxon>
        <taxon>BOP clade</taxon>
        <taxon>Pooideae</taxon>
        <taxon>Poodae</taxon>
        <taxon>Poeae</taxon>
        <taxon>Poeae Chloroplast Group 1 (Aveneae type)</taxon>
        <taxon>Aveninae</taxon>
        <taxon>Avena</taxon>
    </lineage>
</organism>
<keyword evidence="2" id="KW-1185">Reference proteome</keyword>
<evidence type="ECO:0000313" key="1">
    <source>
        <dbReference type="EnsemblPlants" id="AVESA.00010b.r2.6DG1180210.1.CDS.1"/>
    </source>
</evidence>
<name>A0ACD5ZF00_AVESA</name>
<reference evidence="1" key="1">
    <citation type="submission" date="2021-05" db="EMBL/GenBank/DDBJ databases">
        <authorList>
            <person name="Scholz U."/>
            <person name="Mascher M."/>
            <person name="Fiebig A."/>
        </authorList>
    </citation>
    <scope>NUCLEOTIDE SEQUENCE [LARGE SCALE GENOMIC DNA]</scope>
</reference>
<sequence>MNLASPIFFTDNLTLAKAATAQGVSDNNMIWAIRRQAIEYQKLAHPLLGSIFHISREINGVAHNCAQQARRSLGSEPICSCRNSPHNNFSCPVLAAIDMIRHLGFVIHDVRCF</sequence>
<proteinExistence type="predicted"/>
<evidence type="ECO:0000313" key="2">
    <source>
        <dbReference type="Proteomes" id="UP001732700"/>
    </source>
</evidence>
<accession>A0ACD5ZF00</accession>